<gene>
    <name evidence="2" type="ORF">KOR42_53400</name>
</gene>
<dbReference type="GO" id="GO:0016747">
    <property type="term" value="F:acyltransferase activity, transferring groups other than amino-acyl groups"/>
    <property type="evidence" value="ECO:0007669"/>
    <property type="project" value="InterPro"/>
</dbReference>
<proteinExistence type="predicted"/>
<reference evidence="2 3" key="1">
    <citation type="submission" date="2019-02" db="EMBL/GenBank/DDBJ databases">
        <title>Deep-cultivation of Planctomycetes and their phenomic and genomic characterization uncovers novel biology.</title>
        <authorList>
            <person name="Wiegand S."/>
            <person name="Jogler M."/>
            <person name="Boedeker C."/>
            <person name="Pinto D."/>
            <person name="Vollmers J."/>
            <person name="Rivas-Marin E."/>
            <person name="Kohn T."/>
            <person name="Peeters S.H."/>
            <person name="Heuer A."/>
            <person name="Rast P."/>
            <person name="Oberbeckmann S."/>
            <person name="Bunk B."/>
            <person name="Jeske O."/>
            <person name="Meyerdierks A."/>
            <person name="Storesund J.E."/>
            <person name="Kallscheuer N."/>
            <person name="Luecker S."/>
            <person name="Lage O.M."/>
            <person name="Pohl T."/>
            <person name="Merkel B.J."/>
            <person name="Hornburger P."/>
            <person name="Mueller R.-W."/>
            <person name="Bruemmer F."/>
            <person name="Labrenz M."/>
            <person name="Spormann A.M."/>
            <person name="Op Den Camp H."/>
            <person name="Overmann J."/>
            <person name="Amann R."/>
            <person name="Jetten M.S.M."/>
            <person name="Mascher T."/>
            <person name="Medema M.H."/>
            <person name="Devos D.P."/>
            <person name="Kaster A.-K."/>
            <person name="Ovreas L."/>
            <person name="Rohde M."/>
            <person name="Galperin M.Y."/>
            <person name="Jogler C."/>
        </authorList>
    </citation>
    <scope>NUCLEOTIDE SEQUENCE [LARGE SCALE GENOMIC DNA]</scope>
    <source>
        <strain evidence="2 3">KOR42</strain>
    </source>
</reference>
<dbReference type="EMBL" id="SIHI01000084">
    <property type="protein sequence ID" value="TWT34990.1"/>
    <property type="molecule type" value="Genomic_DNA"/>
</dbReference>
<dbReference type="InterPro" id="IPR016181">
    <property type="entry name" value="Acyl_CoA_acyltransferase"/>
</dbReference>
<keyword evidence="3" id="KW-1185">Reference proteome</keyword>
<dbReference type="Gene3D" id="3.40.630.30">
    <property type="match status" value="1"/>
</dbReference>
<name>A0A5C5VAH1_9PLAN</name>
<dbReference type="SUPFAM" id="SSF55729">
    <property type="entry name" value="Acyl-CoA N-acyltransferases (Nat)"/>
    <property type="match status" value="1"/>
</dbReference>
<dbReference type="Proteomes" id="UP000317243">
    <property type="component" value="Unassembled WGS sequence"/>
</dbReference>
<evidence type="ECO:0000259" key="1">
    <source>
        <dbReference type="Pfam" id="PF00583"/>
    </source>
</evidence>
<dbReference type="AlphaFoldDB" id="A0A5C5VAH1"/>
<dbReference type="RefSeq" id="WP_146512570.1">
    <property type="nucleotide sequence ID" value="NZ_SIHI01000084.1"/>
</dbReference>
<comment type="caution">
    <text evidence="2">The sequence shown here is derived from an EMBL/GenBank/DDBJ whole genome shotgun (WGS) entry which is preliminary data.</text>
</comment>
<dbReference type="InterPro" id="IPR000182">
    <property type="entry name" value="GNAT_dom"/>
</dbReference>
<evidence type="ECO:0000313" key="3">
    <source>
        <dbReference type="Proteomes" id="UP000317243"/>
    </source>
</evidence>
<organism evidence="2 3">
    <name type="scientific">Thalassoglobus neptunius</name>
    <dbReference type="NCBI Taxonomy" id="1938619"/>
    <lineage>
        <taxon>Bacteria</taxon>
        <taxon>Pseudomonadati</taxon>
        <taxon>Planctomycetota</taxon>
        <taxon>Planctomycetia</taxon>
        <taxon>Planctomycetales</taxon>
        <taxon>Planctomycetaceae</taxon>
        <taxon>Thalassoglobus</taxon>
    </lineage>
</organism>
<dbReference type="CDD" id="cd04301">
    <property type="entry name" value="NAT_SF"/>
    <property type="match status" value="1"/>
</dbReference>
<protein>
    <recommendedName>
        <fullName evidence="1">N-acetyltransferase domain-containing protein</fullName>
    </recommendedName>
</protein>
<accession>A0A5C5VAH1</accession>
<sequence length="116" mass="13179">MSLLPRKSLAVGIRWLSRCDASSVARIAQAYNPAWTIEELLTALQRRNCIGMVAEAHLERQKANCIVGYMIYELHAKRLRILEFAVDPATRRLGVGSQMIHRTRLSQNLSFRIASE</sequence>
<feature type="domain" description="N-acetyltransferase" evidence="1">
    <location>
        <begin position="34"/>
        <end position="101"/>
    </location>
</feature>
<dbReference type="OrthoDB" id="9794566at2"/>
<evidence type="ECO:0000313" key="2">
    <source>
        <dbReference type="EMBL" id="TWT34990.1"/>
    </source>
</evidence>
<dbReference type="Pfam" id="PF00583">
    <property type="entry name" value="Acetyltransf_1"/>
    <property type="match status" value="1"/>
</dbReference>